<keyword evidence="4" id="KW-1185">Reference proteome</keyword>
<reference evidence="3 4" key="1">
    <citation type="submission" date="2013-12" db="EMBL/GenBank/DDBJ databases">
        <authorList>
            <consortium name="DOE Joint Genome Institute"/>
            <person name="Eisen J."/>
            <person name="Huntemann M."/>
            <person name="Han J."/>
            <person name="Chen A."/>
            <person name="Kyrpides N."/>
            <person name="Mavromatis K."/>
            <person name="Markowitz V."/>
            <person name="Palaniappan K."/>
            <person name="Ivanova N."/>
            <person name="Schaumberg A."/>
            <person name="Pati A."/>
            <person name="Liolios K."/>
            <person name="Nordberg H.P."/>
            <person name="Cantor M.N."/>
            <person name="Hua S.X."/>
            <person name="Woyke T."/>
        </authorList>
    </citation>
    <scope>NUCLEOTIDE SEQUENCE [LARGE SCALE GENOMIC DNA]</scope>
    <source>
        <strain evidence="4">DSM 19437</strain>
    </source>
</reference>
<name>W0EVA1_9BACT</name>
<proteinExistence type="predicted"/>
<dbReference type="GO" id="GO:0005737">
    <property type="term" value="C:cytoplasm"/>
    <property type="evidence" value="ECO:0007669"/>
    <property type="project" value="TreeGrafter"/>
</dbReference>
<feature type="transmembrane region" description="Helical" evidence="1">
    <location>
        <begin position="12"/>
        <end position="31"/>
    </location>
</feature>
<dbReference type="KEGG" id="nso:NIASO_04760"/>
<sequence>MSIWEQETFYALQDIIIIGAGFTGLWTALYLRQLFPSKKITVVERGVTPAGASLRNAGFACFGSATEILADIDSMGSEKALQLVSMRFEGLRIIQKILAAAPIDFTICKGYELLADEQKLARLSVLNEWLYLITGSPDTFTLADDKIESFGFGGISHLIENRFEGSLHSGKLLNSLWQLAVRTGVQFLFATEIKEVDERSNRVRLVTQNGPDLYATQIVYCTNAFSAQLLPQVDLVPARGQILLTAPVPDLKFNGTFHCEEGYYYFRNMGDRILLGGARNTSFQTEYTLDAFPTLPIQQALERFLSTVVLPGQQPQIEQRWAGIMAMGNEKMPIVEQLTTRSFCALRLGGMGVALAPVVGRTVAELMRKG</sequence>
<dbReference type="Pfam" id="PF01266">
    <property type="entry name" value="DAO"/>
    <property type="match status" value="1"/>
</dbReference>
<keyword evidence="1" id="KW-1133">Transmembrane helix</keyword>
<dbReference type="Proteomes" id="UP000003586">
    <property type="component" value="Chromosome"/>
</dbReference>
<dbReference type="PANTHER" id="PTHR13847:SF281">
    <property type="entry name" value="FAD DEPENDENT OXIDOREDUCTASE DOMAIN-CONTAINING PROTEIN"/>
    <property type="match status" value="1"/>
</dbReference>
<dbReference type="InterPro" id="IPR036188">
    <property type="entry name" value="FAD/NAD-bd_sf"/>
</dbReference>
<keyword evidence="1" id="KW-0472">Membrane</keyword>
<dbReference type="Gene3D" id="3.50.50.60">
    <property type="entry name" value="FAD/NAD(P)-binding domain"/>
    <property type="match status" value="1"/>
</dbReference>
<dbReference type="eggNOG" id="COG0665">
    <property type="taxonomic scope" value="Bacteria"/>
</dbReference>
<organism evidence="3 4">
    <name type="scientific">Niabella soli DSM 19437</name>
    <dbReference type="NCBI Taxonomy" id="929713"/>
    <lineage>
        <taxon>Bacteria</taxon>
        <taxon>Pseudomonadati</taxon>
        <taxon>Bacteroidota</taxon>
        <taxon>Chitinophagia</taxon>
        <taxon>Chitinophagales</taxon>
        <taxon>Chitinophagaceae</taxon>
        <taxon>Niabella</taxon>
    </lineage>
</organism>
<protein>
    <submittedName>
        <fullName evidence="3">FAD-dependent oxidoreductase</fullName>
    </submittedName>
</protein>
<evidence type="ECO:0000313" key="3">
    <source>
        <dbReference type="EMBL" id="AHF14687.1"/>
    </source>
</evidence>
<dbReference type="STRING" id="929713.NIASO_04760"/>
<dbReference type="HOGENOM" id="CLU_727194_0_0_10"/>
<dbReference type="PANTHER" id="PTHR13847">
    <property type="entry name" value="SARCOSINE DEHYDROGENASE-RELATED"/>
    <property type="match status" value="1"/>
</dbReference>
<evidence type="ECO:0000256" key="1">
    <source>
        <dbReference type="SAM" id="Phobius"/>
    </source>
</evidence>
<feature type="domain" description="FAD dependent oxidoreductase" evidence="2">
    <location>
        <begin position="14"/>
        <end position="366"/>
    </location>
</feature>
<evidence type="ECO:0000313" key="4">
    <source>
        <dbReference type="Proteomes" id="UP000003586"/>
    </source>
</evidence>
<evidence type="ECO:0000259" key="2">
    <source>
        <dbReference type="Pfam" id="PF01266"/>
    </source>
</evidence>
<dbReference type="InterPro" id="IPR006076">
    <property type="entry name" value="FAD-dep_OxRdtase"/>
</dbReference>
<dbReference type="EMBL" id="CP007035">
    <property type="protein sequence ID" value="AHF14687.1"/>
    <property type="molecule type" value="Genomic_DNA"/>
</dbReference>
<keyword evidence="1" id="KW-0812">Transmembrane</keyword>
<dbReference type="SUPFAM" id="SSF51905">
    <property type="entry name" value="FAD/NAD(P)-binding domain"/>
    <property type="match status" value="1"/>
</dbReference>
<dbReference type="AlphaFoldDB" id="W0EVA1"/>
<accession>W0EVA1</accession>
<gene>
    <name evidence="3" type="ORF">NIASO_04760</name>
</gene>
<dbReference type="Gene3D" id="3.30.9.10">
    <property type="entry name" value="D-Amino Acid Oxidase, subunit A, domain 2"/>
    <property type="match status" value="1"/>
</dbReference>